<feature type="signal peptide" evidence="1">
    <location>
        <begin position="1"/>
        <end position="17"/>
    </location>
</feature>
<dbReference type="InterPro" id="IPR029058">
    <property type="entry name" value="AB_hydrolase_fold"/>
</dbReference>
<dbReference type="Gene3D" id="3.40.50.1820">
    <property type="entry name" value="alpha/beta hydrolase"/>
    <property type="match status" value="1"/>
</dbReference>
<comment type="caution">
    <text evidence="2">The sequence shown here is derived from an EMBL/GenBank/DDBJ whole genome shotgun (WGS) entry which is preliminary data.</text>
</comment>
<keyword evidence="3" id="KW-1185">Reference proteome</keyword>
<keyword evidence="1" id="KW-0732">Signal</keyword>
<dbReference type="AlphaFoldDB" id="A0AAN6RDM6"/>
<feature type="chain" id="PRO_5042859454" evidence="1">
    <location>
        <begin position="18"/>
        <end position="269"/>
    </location>
</feature>
<evidence type="ECO:0000256" key="1">
    <source>
        <dbReference type="SAM" id="SignalP"/>
    </source>
</evidence>
<proteinExistence type="predicted"/>
<organism evidence="2 3">
    <name type="scientific">Pseudopithomyces chartarum</name>
    <dbReference type="NCBI Taxonomy" id="1892770"/>
    <lineage>
        <taxon>Eukaryota</taxon>
        <taxon>Fungi</taxon>
        <taxon>Dikarya</taxon>
        <taxon>Ascomycota</taxon>
        <taxon>Pezizomycotina</taxon>
        <taxon>Dothideomycetes</taxon>
        <taxon>Pleosporomycetidae</taxon>
        <taxon>Pleosporales</taxon>
        <taxon>Massarineae</taxon>
        <taxon>Didymosphaeriaceae</taxon>
        <taxon>Pseudopithomyces</taxon>
    </lineage>
</organism>
<dbReference type="PANTHER" id="PTHR33428">
    <property type="entry name" value="CHLOROPHYLLASE-2, CHLOROPLASTIC"/>
    <property type="match status" value="1"/>
</dbReference>
<reference evidence="2 3" key="1">
    <citation type="submission" date="2021-02" db="EMBL/GenBank/DDBJ databases">
        <title>Genome assembly of Pseudopithomyces chartarum.</title>
        <authorList>
            <person name="Jauregui R."/>
            <person name="Singh J."/>
            <person name="Voisey C."/>
        </authorList>
    </citation>
    <scope>NUCLEOTIDE SEQUENCE [LARGE SCALE GENOMIC DNA]</scope>
    <source>
        <strain evidence="2 3">AGR01</strain>
    </source>
</reference>
<dbReference type="SUPFAM" id="SSF53474">
    <property type="entry name" value="alpha/beta-Hydrolases"/>
    <property type="match status" value="1"/>
</dbReference>
<dbReference type="Proteomes" id="UP001280581">
    <property type="component" value="Unassembled WGS sequence"/>
</dbReference>
<accession>A0AAN6RDM6</accession>
<gene>
    <name evidence="2" type="ORF">GRF29_185g516589</name>
</gene>
<name>A0AAN6RDM6_9PLEO</name>
<evidence type="ECO:0000313" key="3">
    <source>
        <dbReference type="Proteomes" id="UP001280581"/>
    </source>
</evidence>
<sequence>MKFHAISLIAFSAATLASPVDKRQDGNGPYGPGVQKTESSLQGHTIYMPSKAPSNLKLPVLVWGNGGCGADGTANALFLKQVASYGYLAIASGAPGQQGGTNAGIMKQSIDWATSNAGKGSYANVDASKIMAAGFSCGGVEAYAQIYDSRVDTIGIFSSGLLENQTAARTWTKPILYVLGGNGDIAYGNGERDYNNLPSGTPSWKGNLPLGHGGDLFSANGGRFGKAGINWLEYLFRGDQNAKAYFNGGSSADQWQAVSKSLDRLPTFS</sequence>
<evidence type="ECO:0000313" key="2">
    <source>
        <dbReference type="EMBL" id="KAK3201305.1"/>
    </source>
</evidence>
<protein>
    <submittedName>
        <fullName evidence="2">Uncharacterized protein</fullName>
    </submittedName>
</protein>
<dbReference type="PANTHER" id="PTHR33428:SF14">
    <property type="entry name" value="CARBOXYLESTERASE TYPE B DOMAIN-CONTAINING PROTEIN"/>
    <property type="match status" value="1"/>
</dbReference>
<dbReference type="EMBL" id="WVTA01000016">
    <property type="protein sequence ID" value="KAK3201305.1"/>
    <property type="molecule type" value="Genomic_DNA"/>
</dbReference>